<evidence type="ECO:0000259" key="3">
    <source>
        <dbReference type="PROSITE" id="PS50977"/>
    </source>
</evidence>
<dbReference type="GO" id="GO:0003700">
    <property type="term" value="F:DNA-binding transcription factor activity"/>
    <property type="evidence" value="ECO:0007669"/>
    <property type="project" value="TreeGrafter"/>
</dbReference>
<dbReference type="PROSITE" id="PS50977">
    <property type="entry name" value="HTH_TETR_2"/>
    <property type="match status" value="1"/>
</dbReference>
<dbReference type="GO" id="GO:0000976">
    <property type="term" value="F:transcription cis-regulatory region binding"/>
    <property type="evidence" value="ECO:0007669"/>
    <property type="project" value="TreeGrafter"/>
</dbReference>
<evidence type="ECO:0000256" key="1">
    <source>
        <dbReference type="ARBA" id="ARBA00023125"/>
    </source>
</evidence>
<name>A0A017HED9_9RHOB</name>
<dbReference type="Gene3D" id="1.10.357.10">
    <property type="entry name" value="Tetracycline Repressor, domain 2"/>
    <property type="match status" value="1"/>
</dbReference>
<organism evidence="4 5">
    <name type="scientific">Rubellimicrobium mesophilum DSM 19309</name>
    <dbReference type="NCBI Taxonomy" id="442562"/>
    <lineage>
        <taxon>Bacteria</taxon>
        <taxon>Pseudomonadati</taxon>
        <taxon>Pseudomonadota</taxon>
        <taxon>Alphaproteobacteria</taxon>
        <taxon>Rhodobacterales</taxon>
        <taxon>Roseobacteraceae</taxon>
        <taxon>Rubellimicrobium</taxon>
    </lineage>
</organism>
<feature type="domain" description="HTH tetR-type" evidence="3">
    <location>
        <begin position="6"/>
        <end position="66"/>
    </location>
</feature>
<dbReference type="PANTHER" id="PTHR30055:SF241">
    <property type="entry name" value="TRANSCRIPTIONAL REGULATORY PROTEIN"/>
    <property type="match status" value="1"/>
</dbReference>
<dbReference type="InterPro" id="IPR050109">
    <property type="entry name" value="HTH-type_TetR-like_transc_reg"/>
</dbReference>
<dbReference type="Proteomes" id="UP000019666">
    <property type="component" value="Unassembled WGS sequence"/>
</dbReference>
<evidence type="ECO:0000256" key="2">
    <source>
        <dbReference type="PROSITE-ProRule" id="PRU00335"/>
    </source>
</evidence>
<dbReference type="PANTHER" id="PTHR30055">
    <property type="entry name" value="HTH-TYPE TRANSCRIPTIONAL REGULATOR RUTR"/>
    <property type="match status" value="1"/>
</dbReference>
<keyword evidence="1 2" id="KW-0238">DNA-binding</keyword>
<feature type="DNA-binding region" description="H-T-H motif" evidence="2">
    <location>
        <begin position="29"/>
        <end position="48"/>
    </location>
</feature>
<protein>
    <submittedName>
        <fullName evidence="4">Putative transcriptional regulator protein, TetR family</fullName>
    </submittedName>
</protein>
<dbReference type="HOGENOM" id="CLU_091688_0_0_5"/>
<dbReference type="AlphaFoldDB" id="A0A017HED9"/>
<dbReference type="RefSeq" id="WP_051521536.1">
    <property type="nucleotide sequence ID" value="NZ_KK088612.1"/>
</dbReference>
<dbReference type="EMBL" id="AOSK01000133">
    <property type="protein sequence ID" value="EYD72144.1"/>
    <property type="molecule type" value="Genomic_DNA"/>
</dbReference>
<dbReference type="STRING" id="442562.Rumeso_04850"/>
<proteinExistence type="predicted"/>
<evidence type="ECO:0000313" key="4">
    <source>
        <dbReference type="EMBL" id="EYD72144.1"/>
    </source>
</evidence>
<dbReference type="Pfam" id="PF00440">
    <property type="entry name" value="TetR_N"/>
    <property type="match status" value="1"/>
</dbReference>
<dbReference type="InterPro" id="IPR009057">
    <property type="entry name" value="Homeodomain-like_sf"/>
</dbReference>
<gene>
    <name evidence="4" type="ORF">Rumeso_04850</name>
</gene>
<dbReference type="InterPro" id="IPR001647">
    <property type="entry name" value="HTH_TetR"/>
</dbReference>
<evidence type="ECO:0000313" key="5">
    <source>
        <dbReference type="Proteomes" id="UP000019666"/>
    </source>
</evidence>
<comment type="caution">
    <text evidence="4">The sequence shown here is derived from an EMBL/GenBank/DDBJ whole genome shotgun (WGS) entry which is preliminary data.</text>
</comment>
<dbReference type="OrthoDB" id="9796019at2"/>
<sequence>MTRDRQATTARLLDAAFATLAGEGFAGFGINAVARAAGCDKKLIYRYFDGLDGLLDAMGARVAEDLVAALAPALDPPAATYAEMIERLALALLAHQRSDPRFRLLRAAELAGGSPSALRFQAARGRAMQDWMRQARGDLAPPEGVDAPALNSVLIAAVEGLALSGGTGLDADGGERLRHALVHLVRRAYEPG</sequence>
<dbReference type="SUPFAM" id="SSF46689">
    <property type="entry name" value="Homeodomain-like"/>
    <property type="match status" value="1"/>
</dbReference>
<keyword evidence="5" id="KW-1185">Reference proteome</keyword>
<accession>A0A017HED9</accession>
<reference evidence="4 5" key="1">
    <citation type="submission" date="2013-02" db="EMBL/GenBank/DDBJ databases">
        <authorList>
            <person name="Fiebig A."/>
            <person name="Goeker M."/>
            <person name="Klenk H.-P.P."/>
        </authorList>
    </citation>
    <scope>NUCLEOTIDE SEQUENCE [LARGE SCALE GENOMIC DNA]</scope>
    <source>
        <strain evidence="4 5">DSM 19309</strain>
    </source>
</reference>